<evidence type="ECO:0000259" key="3">
    <source>
        <dbReference type="PROSITE" id="PS51468"/>
    </source>
</evidence>
<dbReference type="PANTHER" id="PTHR45737:SF6">
    <property type="entry name" value="VON WILLEBRAND FACTOR A DOMAIN-CONTAINING PROTEIN 5A"/>
    <property type="match status" value="1"/>
</dbReference>
<reference evidence="4" key="1">
    <citation type="journal article" date="2019" name="Environ. Microbiol.">
        <title>Fungal ecological strategies reflected in gene transcription - a case study of two litter decomposers.</title>
        <authorList>
            <person name="Barbi F."/>
            <person name="Kohler A."/>
            <person name="Barry K."/>
            <person name="Baskaran P."/>
            <person name="Daum C."/>
            <person name="Fauchery L."/>
            <person name="Ihrmark K."/>
            <person name="Kuo A."/>
            <person name="LaButti K."/>
            <person name="Lipzen A."/>
            <person name="Morin E."/>
            <person name="Grigoriev I.V."/>
            <person name="Henrissat B."/>
            <person name="Lindahl B."/>
            <person name="Martin F."/>
        </authorList>
    </citation>
    <scope>NUCLEOTIDE SEQUENCE</scope>
    <source>
        <strain evidence="4">JB14</strain>
    </source>
</reference>
<dbReference type="Proteomes" id="UP000799118">
    <property type="component" value="Unassembled WGS sequence"/>
</dbReference>
<dbReference type="SMART" id="SM00327">
    <property type="entry name" value="VWA"/>
    <property type="match status" value="1"/>
</dbReference>
<feature type="domain" description="VWFA" evidence="2">
    <location>
        <begin position="209"/>
        <end position="341"/>
    </location>
</feature>
<dbReference type="Pfam" id="PF13768">
    <property type="entry name" value="VWA_3"/>
    <property type="match status" value="1"/>
</dbReference>
<dbReference type="PROSITE" id="PS50234">
    <property type="entry name" value="VWFA"/>
    <property type="match status" value="1"/>
</dbReference>
<dbReference type="AlphaFoldDB" id="A0A6A4HBA3"/>
<organism evidence="4 5">
    <name type="scientific">Gymnopus androsaceus JB14</name>
    <dbReference type="NCBI Taxonomy" id="1447944"/>
    <lineage>
        <taxon>Eukaryota</taxon>
        <taxon>Fungi</taxon>
        <taxon>Dikarya</taxon>
        <taxon>Basidiomycota</taxon>
        <taxon>Agaricomycotina</taxon>
        <taxon>Agaricomycetes</taxon>
        <taxon>Agaricomycetidae</taxon>
        <taxon>Agaricales</taxon>
        <taxon>Marasmiineae</taxon>
        <taxon>Omphalotaceae</taxon>
        <taxon>Gymnopus</taxon>
    </lineage>
</organism>
<dbReference type="InterPro" id="IPR036465">
    <property type="entry name" value="vWFA_dom_sf"/>
</dbReference>
<evidence type="ECO:0000259" key="2">
    <source>
        <dbReference type="PROSITE" id="PS50234"/>
    </source>
</evidence>
<dbReference type="InterPro" id="IPR013694">
    <property type="entry name" value="VIT"/>
</dbReference>
<dbReference type="OrthoDB" id="1729737at2759"/>
<evidence type="ECO:0008006" key="6">
    <source>
        <dbReference type="Google" id="ProtNLM"/>
    </source>
</evidence>
<proteinExistence type="predicted"/>
<feature type="domain" description="VIT" evidence="3">
    <location>
        <begin position="5"/>
        <end position="136"/>
    </location>
</feature>
<accession>A0A6A4HBA3</accession>
<evidence type="ECO:0000313" key="4">
    <source>
        <dbReference type="EMBL" id="KAE9394564.1"/>
    </source>
</evidence>
<dbReference type="InterPro" id="IPR002035">
    <property type="entry name" value="VWF_A"/>
</dbReference>
<evidence type="ECO:0000256" key="1">
    <source>
        <dbReference type="SAM" id="MobiDB-lite"/>
    </source>
</evidence>
<dbReference type="EMBL" id="ML769547">
    <property type="protein sequence ID" value="KAE9394564.1"/>
    <property type="molecule type" value="Genomic_DNA"/>
</dbReference>
<dbReference type="Pfam" id="PF08487">
    <property type="entry name" value="VIT"/>
    <property type="match status" value="1"/>
</dbReference>
<protein>
    <recommendedName>
        <fullName evidence="6">VIT-domain-containing protein</fullName>
    </recommendedName>
</protein>
<gene>
    <name evidence="4" type="ORF">BT96DRAFT_923425</name>
</gene>
<dbReference type="Gene3D" id="3.40.50.410">
    <property type="entry name" value="von Willebrand factor, type A domain"/>
    <property type="match status" value="1"/>
</dbReference>
<dbReference type="SMART" id="SM00609">
    <property type="entry name" value="VIT"/>
    <property type="match status" value="1"/>
</dbReference>
<sequence>MSAFTKICRLYDPYSQADVLLDGCSAQVLIADVHATVTISQRFTSPEYWKNAASAVYTFGIMADAAVSGFEMVRQDGTKIEGIVKEKQEAKRKYDKAISAGKTASLGQQETADVFSIAVGNILPSETVTINFWVFKYITATAPSHFASVSLADITGFLTQDVVLVINAEGLDTPRCFIESHPSADHESTAIALTFVPRFSLPDVPGGMEYVFLVDRSGSMQGRSMQLVQEALVVLLRGLPSVGTTFNIVSFGNYATKLWQNSLEYSQRMLEDATNHVDSMTANYGGTEIGSALRMVYDSLPKPLARPVSIFLLTDWQCMGHLLEPGNPNSFIRVFTVGIGDGASSDTCESGFAVYVKQGEPVMGKCARLIRTARTPKVKVEINWGVKEPIDVEEDDFIVVEDSHTQAQAPAEGATATATTINPFDNKNIVDIDTVPATSNMWDGPRLHAFGPPPKPDPTLPPPPRIQQSPLDLPSMFPGTRTRIMVKGRVTNTGGLVELVVPVSTVLQDPSPLEFNSSSNAFLHTLAAKALIKDREEGKHAFPPTVSVSFETTTDKGAIATTAVTSTNKSQLKAAYLEKDIIRLGTKYGLASKYTSFVAVDPRKHDLIPVAPGLDSAALFGPPKPGSHGTLFGAPATSPVSSRFSSGFSFSRPHNATTNIVSGSALFGAAPAPAEAPSVSLWSSGGSVDAAGGNNTLFGSAAPTPAGSSFTSSGAVFSGSGSINSIFVKSESINVNTSSPGSTTTSSSSIPTGGALLAAIARLQQWHGGFQLTPSLLKLIGDAMGLQVHTVGFEEKLSKEGVDRDVGATLVALVWMESYGGEEALDMREKAETWVNGEVGEERAGVLKKGILGMLGAV</sequence>
<feature type="compositionally biased region" description="Pro residues" evidence="1">
    <location>
        <begin position="451"/>
        <end position="465"/>
    </location>
</feature>
<name>A0A6A4HBA3_9AGAR</name>
<evidence type="ECO:0000313" key="5">
    <source>
        <dbReference type="Proteomes" id="UP000799118"/>
    </source>
</evidence>
<feature type="region of interest" description="Disordered" evidence="1">
    <location>
        <begin position="446"/>
        <end position="474"/>
    </location>
</feature>
<keyword evidence="5" id="KW-1185">Reference proteome</keyword>
<dbReference type="PANTHER" id="PTHR45737">
    <property type="entry name" value="VON WILLEBRAND FACTOR A DOMAIN-CONTAINING PROTEIN 5A"/>
    <property type="match status" value="1"/>
</dbReference>
<dbReference type="PROSITE" id="PS51468">
    <property type="entry name" value="VIT"/>
    <property type="match status" value="1"/>
</dbReference>
<dbReference type="SUPFAM" id="SSF53300">
    <property type="entry name" value="vWA-like"/>
    <property type="match status" value="1"/>
</dbReference>